<keyword evidence="3" id="KW-1185">Reference proteome</keyword>
<protein>
    <submittedName>
        <fullName evidence="2">Uncharacterized protein</fullName>
    </submittedName>
</protein>
<gene>
    <name evidence="2" type="ORF">QE152_g37180</name>
</gene>
<proteinExistence type="predicted"/>
<dbReference type="EMBL" id="JASPKY010000704">
    <property type="protein sequence ID" value="KAK9686447.1"/>
    <property type="molecule type" value="Genomic_DNA"/>
</dbReference>
<feature type="region of interest" description="Disordered" evidence="1">
    <location>
        <begin position="1"/>
        <end position="20"/>
    </location>
</feature>
<name>A0AAW1IAD9_POPJA</name>
<evidence type="ECO:0000313" key="2">
    <source>
        <dbReference type="EMBL" id="KAK9686447.1"/>
    </source>
</evidence>
<dbReference type="Proteomes" id="UP001458880">
    <property type="component" value="Unassembled WGS sequence"/>
</dbReference>
<comment type="caution">
    <text evidence="2">The sequence shown here is derived from an EMBL/GenBank/DDBJ whole genome shotgun (WGS) entry which is preliminary data.</text>
</comment>
<evidence type="ECO:0000313" key="3">
    <source>
        <dbReference type="Proteomes" id="UP001458880"/>
    </source>
</evidence>
<accession>A0AAW1IAD9</accession>
<evidence type="ECO:0000256" key="1">
    <source>
        <dbReference type="SAM" id="MobiDB-lite"/>
    </source>
</evidence>
<reference evidence="2 3" key="1">
    <citation type="journal article" date="2024" name="BMC Genomics">
        <title>De novo assembly and annotation of Popillia japonica's genome with initial clues to its potential as an invasive pest.</title>
        <authorList>
            <person name="Cucini C."/>
            <person name="Boschi S."/>
            <person name="Funari R."/>
            <person name="Cardaioli E."/>
            <person name="Iannotti N."/>
            <person name="Marturano G."/>
            <person name="Paoli F."/>
            <person name="Bruttini M."/>
            <person name="Carapelli A."/>
            <person name="Frati F."/>
            <person name="Nardi F."/>
        </authorList>
    </citation>
    <scope>NUCLEOTIDE SEQUENCE [LARGE SCALE GENOMIC DNA]</scope>
    <source>
        <strain evidence="2">DMR45628</strain>
    </source>
</reference>
<sequence>MEGHLEEDMITENNNTSNEEGCDITIEEIIEAIGNLKNEKAFDNAPSEMIWKVLKQRGITPNYKQAIRGIYNQEGSTSRWGNKSAAVYLIDE</sequence>
<dbReference type="AlphaFoldDB" id="A0AAW1IAD9"/>
<organism evidence="2 3">
    <name type="scientific">Popillia japonica</name>
    <name type="common">Japanese beetle</name>
    <dbReference type="NCBI Taxonomy" id="7064"/>
    <lineage>
        <taxon>Eukaryota</taxon>
        <taxon>Metazoa</taxon>
        <taxon>Ecdysozoa</taxon>
        <taxon>Arthropoda</taxon>
        <taxon>Hexapoda</taxon>
        <taxon>Insecta</taxon>
        <taxon>Pterygota</taxon>
        <taxon>Neoptera</taxon>
        <taxon>Endopterygota</taxon>
        <taxon>Coleoptera</taxon>
        <taxon>Polyphaga</taxon>
        <taxon>Scarabaeiformia</taxon>
        <taxon>Scarabaeidae</taxon>
        <taxon>Rutelinae</taxon>
        <taxon>Popillia</taxon>
    </lineage>
</organism>